<name>A0A1D1YAE2_9ARAE</name>
<feature type="non-terminal residue" evidence="2">
    <location>
        <position position="101"/>
    </location>
</feature>
<evidence type="ECO:0000256" key="1">
    <source>
        <dbReference type="SAM" id="MobiDB-lite"/>
    </source>
</evidence>
<organism evidence="2">
    <name type="scientific">Anthurium amnicola</name>
    <dbReference type="NCBI Taxonomy" id="1678845"/>
    <lineage>
        <taxon>Eukaryota</taxon>
        <taxon>Viridiplantae</taxon>
        <taxon>Streptophyta</taxon>
        <taxon>Embryophyta</taxon>
        <taxon>Tracheophyta</taxon>
        <taxon>Spermatophyta</taxon>
        <taxon>Magnoliopsida</taxon>
        <taxon>Liliopsida</taxon>
        <taxon>Araceae</taxon>
        <taxon>Pothoideae</taxon>
        <taxon>Potheae</taxon>
        <taxon>Anthurium</taxon>
    </lineage>
</organism>
<dbReference type="EMBL" id="GDJX01016331">
    <property type="protein sequence ID" value="JAT51605.1"/>
    <property type="molecule type" value="Transcribed_RNA"/>
</dbReference>
<dbReference type="AlphaFoldDB" id="A0A1D1YAE2"/>
<evidence type="ECO:0000313" key="2">
    <source>
        <dbReference type="EMBL" id="JAT51605.1"/>
    </source>
</evidence>
<protein>
    <submittedName>
        <fullName evidence="2">Bifunctional polymyxin resistance protein ArnA</fullName>
    </submittedName>
</protein>
<feature type="compositionally biased region" description="Low complexity" evidence="1">
    <location>
        <begin position="56"/>
        <end position="67"/>
    </location>
</feature>
<gene>
    <name evidence="2" type="primary">arnA_6</name>
    <name evidence="2" type="ORF">g.126725</name>
</gene>
<reference evidence="2" key="1">
    <citation type="submission" date="2015-07" db="EMBL/GenBank/DDBJ databases">
        <title>Transcriptome Assembly of Anthurium amnicola.</title>
        <authorList>
            <person name="Suzuki J."/>
        </authorList>
    </citation>
    <scope>NUCLEOTIDE SEQUENCE</scope>
</reference>
<feature type="non-terminal residue" evidence="2">
    <location>
        <position position="1"/>
    </location>
</feature>
<proteinExistence type="predicted"/>
<sequence>RTPRGASSPPRSALAFHSSEQTKGKGAAPIPLHAGGGATRLSVTRGRMGKKGVPEWLNSSLWSSGSSAGTADDPRVSRYVAKPSPEARAARSPATFSSSSR</sequence>
<feature type="region of interest" description="Disordered" evidence="1">
    <location>
        <begin position="1"/>
        <end position="101"/>
    </location>
</feature>
<feature type="compositionally biased region" description="Low complexity" evidence="1">
    <location>
        <begin position="81"/>
        <end position="94"/>
    </location>
</feature>
<accession>A0A1D1YAE2</accession>